<evidence type="ECO:0000256" key="2">
    <source>
        <dbReference type="ARBA" id="ARBA00023163"/>
    </source>
</evidence>
<evidence type="ECO:0000256" key="3">
    <source>
        <dbReference type="ARBA" id="ARBA00023242"/>
    </source>
</evidence>
<evidence type="ECO:0000259" key="4">
    <source>
        <dbReference type="PROSITE" id="PS51516"/>
    </source>
</evidence>
<sequence length="59" mass="6691">NGVELCDRWGTEVCACVLCLGGPSLEFYLEQVRSDMLDQLDRSEFDQYLNPAQPVDHTN</sequence>
<proteinExistence type="predicted"/>
<protein>
    <recommendedName>
        <fullName evidence="4">Sox C-terminal domain-containing protein</fullName>
    </recommendedName>
</protein>
<dbReference type="InterPro" id="IPR021934">
    <property type="entry name" value="Sox_C"/>
</dbReference>
<keyword evidence="6" id="KW-1185">Reference proteome</keyword>
<keyword evidence="2" id="KW-0804">Transcription</keyword>
<dbReference type="EMBL" id="JAMKFB020000007">
    <property type="protein sequence ID" value="KAL0188101.1"/>
    <property type="molecule type" value="Genomic_DNA"/>
</dbReference>
<evidence type="ECO:0000313" key="6">
    <source>
        <dbReference type="Proteomes" id="UP001529510"/>
    </source>
</evidence>
<dbReference type="Proteomes" id="UP001529510">
    <property type="component" value="Unassembled WGS sequence"/>
</dbReference>
<comment type="caution">
    <text evidence="5">The sequence shown here is derived from an EMBL/GenBank/DDBJ whole genome shotgun (WGS) entry which is preliminary data.</text>
</comment>
<organism evidence="5 6">
    <name type="scientific">Cirrhinus mrigala</name>
    <name type="common">Mrigala</name>
    <dbReference type="NCBI Taxonomy" id="683832"/>
    <lineage>
        <taxon>Eukaryota</taxon>
        <taxon>Metazoa</taxon>
        <taxon>Chordata</taxon>
        <taxon>Craniata</taxon>
        <taxon>Vertebrata</taxon>
        <taxon>Euteleostomi</taxon>
        <taxon>Actinopterygii</taxon>
        <taxon>Neopterygii</taxon>
        <taxon>Teleostei</taxon>
        <taxon>Ostariophysi</taxon>
        <taxon>Cypriniformes</taxon>
        <taxon>Cyprinidae</taxon>
        <taxon>Labeoninae</taxon>
        <taxon>Labeonini</taxon>
        <taxon>Cirrhinus</taxon>
    </lineage>
</organism>
<dbReference type="AlphaFoldDB" id="A0ABD0QS78"/>
<reference evidence="5 6" key="1">
    <citation type="submission" date="2024-05" db="EMBL/GenBank/DDBJ databases">
        <title>Genome sequencing and assembly of Indian major carp, Cirrhinus mrigala (Hamilton, 1822).</title>
        <authorList>
            <person name="Mohindra V."/>
            <person name="Chowdhury L.M."/>
            <person name="Lal K."/>
            <person name="Jena J.K."/>
        </authorList>
    </citation>
    <scope>NUCLEOTIDE SEQUENCE [LARGE SCALE GENOMIC DNA]</scope>
    <source>
        <strain evidence="5">CM1030</strain>
        <tissue evidence="5">Blood</tissue>
    </source>
</reference>
<keyword evidence="3" id="KW-0539">Nucleus</keyword>
<gene>
    <name evidence="5" type="ORF">M9458_015200</name>
</gene>
<feature type="non-terminal residue" evidence="5">
    <location>
        <position position="59"/>
    </location>
</feature>
<evidence type="ECO:0000313" key="5">
    <source>
        <dbReference type="EMBL" id="KAL0188101.1"/>
    </source>
</evidence>
<dbReference type="PROSITE" id="PS51516">
    <property type="entry name" value="SOX_C"/>
    <property type="match status" value="1"/>
</dbReference>
<feature type="non-terminal residue" evidence="5">
    <location>
        <position position="1"/>
    </location>
</feature>
<feature type="domain" description="Sox C-terminal" evidence="4">
    <location>
        <begin position="1"/>
        <end position="59"/>
    </location>
</feature>
<name>A0ABD0QS78_CIRMR</name>
<keyword evidence="1" id="KW-0805">Transcription regulation</keyword>
<evidence type="ECO:0000256" key="1">
    <source>
        <dbReference type="ARBA" id="ARBA00023015"/>
    </source>
</evidence>
<accession>A0ABD0QS78</accession>